<accession>A0A1Z4JPL1</accession>
<dbReference type="EMBL" id="AP018203">
    <property type="protein sequence ID" value="BAY58659.1"/>
    <property type="molecule type" value="Genomic_DNA"/>
</dbReference>
<protein>
    <recommendedName>
        <fullName evidence="3">DUF1822 domain-containing protein</fullName>
    </recommendedName>
</protein>
<proteinExistence type="predicted"/>
<dbReference type="AlphaFoldDB" id="A0A1Z4JPL1"/>
<dbReference type="InterPro" id="IPR014951">
    <property type="entry name" value="DUF1822"/>
</dbReference>
<evidence type="ECO:0008006" key="3">
    <source>
        <dbReference type="Google" id="ProtNLM"/>
    </source>
</evidence>
<dbReference type="Proteomes" id="UP000217895">
    <property type="component" value="Chromosome"/>
</dbReference>
<evidence type="ECO:0000313" key="2">
    <source>
        <dbReference type="Proteomes" id="UP000217895"/>
    </source>
</evidence>
<dbReference type="Pfam" id="PF08852">
    <property type="entry name" value="DUF1822"/>
    <property type="match status" value="1"/>
</dbReference>
<evidence type="ECO:0000313" key="1">
    <source>
        <dbReference type="EMBL" id="BAY58659.1"/>
    </source>
</evidence>
<keyword evidence="2" id="KW-1185">Reference proteome</keyword>
<gene>
    <name evidence="1" type="ORF">NIES2135_55320</name>
</gene>
<reference evidence="1 2" key="1">
    <citation type="submission" date="2017-06" db="EMBL/GenBank/DDBJ databases">
        <title>Genome sequencing of cyanobaciteial culture collection at National Institute for Environmental Studies (NIES).</title>
        <authorList>
            <person name="Hirose Y."/>
            <person name="Shimura Y."/>
            <person name="Fujisawa T."/>
            <person name="Nakamura Y."/>
            <person name="Kawachi M."/>
        </authorList>
    </citation>
    <scope>NUCLEOTIDE SEQUENCE [LARGE SCALE GENOMIC DNA]</scope>
    <source>
        <strain evidence="1 2">NIES-2135</strain>
    </source>
</reference>
<name>A0A1Z4JPL1_LEPBY</name>
<organism evidence="1 2">
    <name type="scientific">Leptolyngbya boryana NIES-2135</name>
    <dbReference type="NCBI Taxonomy" id="1973484"/>
    <lineage>
        <taxon>Bacteria</taxon>
        <taxon>Bacillati</taxon>
        <taxon>Cyanobacteriota</taxon>
        <taxon>Cyanophyceae</taxon>
        <taxon>Leptolyngbyales</taxon>
        <taxon>Leptolyngbyaceae</taxon>
        <taxon>Leptolyngbya group</taxon>
        <taxon>Leptolyngbya</taxon>
    </lineage>
</organism>
<sequence>MTYLNALAQPVLEIPPSINAAAWQNRSRTAPARWNTYLNQVCSQTVSDWLQDARETLDRTALQNLWQLVNGTSFRLNAHRIIVIPDKTMDTREFRVPQEWVDIPSWVGDYYFAAQVDPDEATILIWGYTTHAQLKALGEYDASDRMYSLDAEQMSQDFAVFALTRELYPQAVTRAEIAALAPVPAVQAENLVQRLANPEILQPRLEIPFQLWGALLEQSEWQQRLGQLRQGVRSVSLRQWLQNTIAEGWQTLDSLLGDEPALAYRFRQTADATRPTVQCVKILELREHTFWLSVVIEQEEGDRLSVRVQLRGAERDEILPSGVMLTMLSSAGEVVQSVEARDQDNLIQLRRFRCSAGTEFSLQISFDRVQVTEDFIA</sequence>